<proteinExistence type="predicted"/>
<dbReference type="Proteomes" id="UP001410394">
    <property type="component" value="Unassembled WGS sequence"/>
</dbReference>
<evidence type="ECO:0000256" key="1">
    <source>
        <dbReference type="SAM" id="MobiDB-lite"/>
    </source>
</evidence>
<name>A0ABU9YW46_9RHOO</name>
<accession>A0ABU9YW46</accession>
<gene>
    <name evidence="3" type="ORF">ABDB84_05390</name>
</gene>
<feature type="domain" description="Peptidase S74" evidence="2">
    <location>
        <begin position="612"/>
        <end position="810"/>
    </location>
</feature>
<dbReference type="InterPro" id="IPR030392">
    <property type="entry name" value="S74_ICA"/>
</dbReference>
<evidence type="ECO:0000313" key="3">
    <source>
        <dbReference type="EMBL" id="MEN3067906.1"/>
    </source>
</evidence>
<dbReference type="Pfam" id="PF13884">
    <property type="entry name" value="Peptidase_S74"/>
    <property type="match status" value="1"/>
</dbReference>
<evidence type="ECO:0000259" key="2">
    <source>
        <dbReference type="PROSITE" id="PS51688"/>
    </source>
</evidence>
<evidence type="ECO:0000313" key="4">
    <source>
        <dbReference type="Proteomes" id="UP001410394"/>
    </source>
</evidence>
<dbReference type="Gene3D" id="1.10.10.10">
    <property type="entry name" value="Winged helix-like DNA-binding domain superfamily/Winged helix DNA-binding domain"/>
    <property type="match status" value="1"/>
</dbReference>
<reference evidence="3 4" key="1">
    <citation type="journal article" date="2018" name="Int. J. Syst. Evol. Microbiol.">
        <title>Uliginosibacterium sediminicola sp. nov., isolated from freshwater sediment.</title>
        <authorList>
            <person name="Hwang W.M."/>
            <person name="Kim S.M."/>
            <person name="Kang K."/>
            <person name="Ahn T.Y."/>
        </authorList>
    </citation>
    <scope>NUCLEOTIDE SEQUENCE [LARGE SCALE GENOMIC DNA]</scope>
    <source>
        <strain evidence="3 4">M1-21</strain>
    </source>
</reference>
<dbReference type="EMBL" id="JBDIVE010000002">
    <property type="protein sequence ID" value="MEN3067906.1"/>
    <property type="molecule type" value="Genomic_DNA"/>
</dbReference>
<sequence>MNIAGIATLLRSAYGFLVAKKDPDTGEIQINNPKTGQPLSPQDLGWQTGGDMLASNALSEITNAVAARVNLGLGDAATRNVGAGPGTVTAGDDPRLSDARPPTAHTHADKADLVGGKVPAIQLPSYMDDVIEAPSAADFPQPGESGKIYVAINGGEDPANPTKQYRWSGSGYVLIPSSPGSTDDVVEGANNLYFRAQRVLGVALSGLSAVVAGAIDATDTVLVALAKLQAQINNKAAAQHTHKAADIDDASAVGRAVLTAADKPAARAAVDLQNHERLAVDADGNVVVPGAGEFHGLSSVGLLPLSARDNRVATTGWAQSRPFDLVVGYDDKDKHMYMGRLPVSTAGTFDRMVLDGIWGQWTIVSSPFVVVMTNRGELQVKAQSSSAVAPVRAYLQPDGSVDVYLYLGLSFCSVMANRFFSSQVFPSAGELVDPAQITGTLVWDGMLSSNVNQHTYFAKNLSASDDVLVSAGQVPKPSDVSHVRVKQATIWANGGSVGILSSMRHDSSYNAVKLGAAWQPAGQLFFNLSGTAEWIISGKNGGDDDGSVLWVNNIEDMLSAGVLFAKFGYAQNELYKPTACADIYPSNDTGANCGRPAQRWNTVFTGSVITTSDARVKTDPRSVTADEIAAAIDLVGNVGIYQYLDAVAKKGADAARLHVGMTVQSAIAIMESHGLDPLRYGFICYDAWGAEYTEVEDASGDIVRPVERQATRTEQQPYSEIQIIDGVPVRKSGVRDVQVPITELRPVVDESGSPVLDDADNPLMHPVPLMETVDVRYRRVETRSAGELYSFRETQLALFIARGLFALHSV</sequence>
<organism evidence="3 4">
    <name type="scientific">Uliginosibacterium sediminicola</name>
    <dbReference type="NCBI Taxonomy" id="2024550"/>
    <lineage>
        <taxon>Bacteria</taxon>
        <taxon>Pseudomonadati</taxon>
        <taxon>Pseudomonadota</taxon>
        <taxon>Betaproteobacteria</taxon>
        <taxon>Rhodocyclales</taxon>
        <taxon>Zoogloeaceae</taxon>
        <taxon>Uliginosibacterium</taxon>
    </lineage>
</organism>
<dbReference type="PROSITE" id="PS51688">
    <property type="entry name" value="ICA"/>
    <property type="match status" value="1"/>
</dbReference>
<dbReference type="CDD" id="cd10144">
    <property type="entry name" value="Peptidase_S74_CIMCD"/>
    <property type="match status" value="1"/>
</dbReference>
<feature type="region of interest" description="Disordered" evidence="1">
    <location>
        <begin position="82"/>
        <end position="107"/>
    </location>
</feature>
<comment type="caution">
    <text evidence="3">The sequence shown here is derived from an EMBL/GenBank/DDBJ whole genome shotgun (WGS) entry which is preliminary data.</text>
</comment>
<keyword evidence="4" id="KW-1185">Reference proteome</keyword>
<dbReference type="InterPro" id="IPR036388">
    <property type="entry name" value="WH-like_DNA-bd_sf"/>
</dbReference>
<protein>
    <submittedName>
        <fullName evidence="3">Tail fiber domain-containing protein</fullName>
    </submittedName>
</protein>